<dbReference type="HOGENOM" id="CLU_2588537_0_0_0"/>
<keyword evidence="2" id="KW-1185">Reference proteome</keyword>
<accession>I3ZBW9</accession>
<dbReference type="AlphaFoldDB" id="I3ZBW9"/>
<protein>
    <submittedName>
        <fullName evidence="1">Uncharacterized protein</fullName>
    </submittedName>
</protein>
<dbReference type="KEGG" id="trs:Terro_0388"/>
<proteinExistence type="predicted"/>
<dbReference type="Proteomes" id="UP000006056">
    <property type="component" value="Chromosome"/>
</dbReference>
<sequence length="80" mass="9679">MVCLVEEPRLLRGMHREKYRAERILMADCIQPQWRRSILDIQVQHRLALSPRDQFIQGWRMRVDYSASRIDRSLTRQDLA</sequence>
<reference evidence="1 2" key="1">
    <citation type="submission" date="2012-06" db="EMBL/GenBank/DDBJ databases">
        <title>Complete genome of Terriglobus roseus DSM 18391.</title>
        <authorList>
            <consortium name="US DOE Joint Genome Institute (JGI-PGF)"/>
            <person name="Lucas S."/>
            <person name="Copeland A."/>
            <person name="Lapidus A."/>
            <person name="Glavina del Rio T."/>
            <person name="Dalin E."/>
            <person name="Tice H."/>
            <person name="Bruce D."/>
            <person name="Goodwin L."/>
            <person name="Pitluck S."/>
            <person name="Peters L."/>
            <person name="Mikhailova N."/>
            <person name="Munk A.C.C."/>
            <person name="Kyrpides N."/>
            <person name="Mavromatis K."/>
            <person name="Ivanova N."/>
            <person name="Brettin T."/>
            <person name="Detter J.C."/>
            <person name="Han C."/>
            <person name="Larimer F."/>
            <person name="Land M."/>
            <person name="Hauser L."/>
            <person name="Markowitz V."/>
            <person name="Cheng J.-F."/>
            <person name="Hugenholtz P."/>
            <person name="Woyke T."/>
            <person name="Wu D."/>
            <person name="Brambilla E."/>
            <person name="Klenk H.-P."/>
            <person name="Eisen J.A."/>
        </authorList>
    </citation>
    <scope>NUCLEOTIDE SEQUENCE [LARGE SCALE GENOMIC DNA]</scope>
    <source>
        <strain evidence="2">DSM 18391 / NRRL B-41598 / KBS 63</strain>
    </source>
</reference>
<gene>
    <name evidence="1" type="ordered locus">Terro_0388</name>
</gene>
<dbReference type="EMBL" id="CP003379">
    <property type="protein sequence ID" value="AFL86737.1"/>
    <property type="molecule type" value="Genomic_DNA"/>
</dbReference>
<name>I3ZBW9_TERRK</name>
<evidence type="ECO:0000313" key="1">
    <source>
        <dbReference type="EMBL" id="AFL86737.1"/>
    </source>
</evidence>
<evidence type="ECO:0000313" key="2">
    <source>
        <dbReference type="Proteomes" id="UP000006056"/>
    </source>
</evidence>
<organism evidence="1 2">
    <name type="scientific">Terriglobus roseus (strain DSM 18391 / NRRL B-41598 / KBS 63)</name>
    <dbReference type="NCBI Taxonomy" id="926566"/>
    <lineage>
        <taxon>Bacteria</taxon>
        <taxon>Pseudomonadati</taxon>
        <taxon>Acidobacteriota</taxon>
        <taxon>Terriglobia</taxon>
        <taxon>Terriglobales</taxon>
        <taxon>Acidobacteriaceae</taxon>
        <taxon>Terriglobus</taxon>
    </lineage>
</organism>